<keyword evidence="18" id="KW-0472">Membrane</keyword>
<feature type="disulfide bond" evidence="17">
    <location>
        <begin position="399"/>
        <end position="431"/>
    </location>
</feature>
<name>A0A835HZT2_9MAGN</name>
<dbReference type="InterPro" id="IPR000823">
    <property type="entry name" value="Peroxidase_pln"/>
</dbReference>
<keyword evidence="11 17" id="KW-1015">Disulfide bond</keyword>
<gene>
    <name evidence="20" type="ORF">IFM89_025077</name>
</gene>
<comment type="cofactor">
    <cofactor evidence="15">
        <name>Ca(2+)</name>
        <dbReference type="ChEBI" id="CHEBI:29108"/>
    </cofactor>
    <text evidence="15">Binds 2 calcium ions per subunit.</text>
</comment>
<evidence type="ECO:0000256" key="18">
    <source>
        <dbReference type="SAM" id="Phobius"/>
    </source>
</evidence>
<keyword evidence="21" id="KW-1185">Reference proteome</keyword>
<evidence type="ECO:0000256" key="4">
    <source>
        <dbReference type="ARBA" id="ARBA00012313"/>
    </source>
</evidence>
<keyword evidence="15" id="KW-0106">Calcium</keyword>
<keyword evidence="10 15" id="KW-0408">Iron</keyword>
<dbReference type="GO" id="GO:0046872">
    <property type="term" value="F:metal ion binding"/>
    <property type="evidence" value="ECO:0007669"/>
    <property type="project" value="UniProtKB-KW"/>
</dbReference>
<comment type="similarity">
    <text evidence="3">Belongs to the peroxidase family. Ascorbate peroxidase subfamily.</text>
</comment>
<feature type="binding site" evidence="15">
    <location>
        <position position="274"/>
    </location>
    <ligand>
        <name>Ca(2+)</name>
        <dbReference type="ChEBI" id="CHEBI:29108"/>
        <label>1</label>
    </ligand>
</feature>
<dbReference type="SUPFAM" id="SSF48113">
    <property type="entry name" value="Heme-dependent peroxidases"/>
    <property type="match status" value="1"/>
</dbReference>
<dbReference type="EC" id="1.11.1.7" evidence="4"/>
<keyword evidence="8" id="KW-0732">Signal</keyword>
<evidence type="ECO:0000313" key="20">
    <source>
        <dbReference type="EMBL" id="KAF9606388.1"/>
    </source>
</evidence>
<dbReference type="Gene3D" id="1.10.420.10">
    <property type="entry name" value="Peroxidase, domain 2"/>
    <property type="match status" value="1"/>
</dbReference>
<organism evidence="20 21">
    <name type="scientific">Coptis chinensis</name>
    <dbReference type="NCBI Taxonomy" id="261450"/>
    <lineage>
        <taxon>Eukaryota</taxon>
        <taxon>Viridiplantae</taxon>
        <taxon>Streptophyta</taxon>
        <taxon>Embryophyta</taxon>
        <taxon>Tracheophyta</taxon>
        <taxon>Spermatophyta</taxon>
        <taxon>Magnoliopsida</taxon>
        <taxon>Ranunculales</taxon>
        <taxon>Ranunculaceae</taxon>
        <taxon>Coptidoideae</taxon>
        <taxon>Coptis</taxon>
    </lineage>
</organism>
<dbReference type="GO" id="GO:0042744">
    <property type="term" value="P:hydrogen peroxide catabolic process"/>
    <property type="evidence" value="ECO:0007669"/>
    <property type="project" value="UniProtKB-KW"/>
</dbReference>
<feature type="binding site" evidence="15">
    <location>
        <position position="393"/>
    </location>
    <ligand>
        <name>Ca(2+)</name>
        <dbReference type="ChEBI" id="CHEBI:29108"/>
        <label>2</label>
    </ligand>
</feature>
<evidence type="ECO:0000256" key="6">
    <source>
        <dbReference type="ARBA" id="ARBA00022617"/>
    </source>
</evidence>
<feature type="binding site" description="axial binding residue" evidence="15">
    <location>
        <position position="392"/>
    </location>
    <ligand>
        <name>heme b</name>
        <dbReference type="ChEBI" id="CHEBI:60344"/>
    </ligand>
    <ligandPart>
        <name>Fe</name>
        <dbReference type="ChEBI" id="CHEBI:18248"/>
    </ligandPart>
</feature>
<feature type="binding site" evidence="15">
    <location>
        <position position="272"/>
    </location>
    <ligand>
        <name>Ca(2+)</name>
        <dbReference type="ChEBI" id="CHEBI:29108"/>
        <label>1</label>
    </ligand>
</feature>
<dbReference type="PRINTS" id="PR00458">
    <property type="entry name" value="PEROXIDASE"/>
</dbReference>
<dbReference type="GO" id="GO:0006979">
    <property type="term" value="P:response to oxidative stress"/>
    <property type="evidence" value="ECO:0007669"/>
    <property type="project" value="InterPro"/>
</dbReference>
<evidence type="ECO:0000256" key="5">
    <source>
        <dbReference type="ARBA" id="ARBA00022559"/>
    </source>
</evidence>
<evidence type="ECO:0000256" key="10">
    <source>
        <dbReference type="ARBA" id="ARBA00023004"/>
    </source>
</evidence>
<evidence type="ECO:0000256" key="2">
    <source>
        <dbReference type="ARBA" id="ARBA00002322"/>
    </source>
</evidence>
<dbReference type="PANTHER" id="PTHR31517:SF17">
    <property type="entry name" value="PEROXIDASE 6"/>
    <property type="match status" value="1"/>
</dbReference>
<dbReference type="Proteomes" id="UP000631114">
    <property type="component" value="Unassembled WGS sequence"/>
</dbReference>
<sequence>MNSCGKKTWVKVQVIDLGAIPRIISLEERGYVFPVWVEIDIEIDALEEEEILEWPACVAEDIAIQGSNSSPVDQVHSESCPQNCVASCADVTTELSRPPGFGDVVEEIQNSNFESSNQVNQEPANNEVEVYNTACEGSASHAPVQEVVRTPSLEAQNTYSGVFQDRAVSSGINIEAQKKIRKVYDRHRKKRLGRSQSHSLFLMGSFPLLVLLISLSSLHANAKLTTDYYVKSCPQFEKIIQDTVYNKQSATPTAAAATLRVFLHDCMINGCDASVLVSSNSFNKAERDHEMNLNLPGDAFDVITRAKAALELACPGIVSCSDILSQATRDFIKMVGGPFYKVRLGRKDSLVSRYSDVEGKLPMPSMSMDQILAIFKSKGISEQELVALIGGHTIGFSHCKEFANRIYNYSNTSDIDPTLNPEFAKGLKQLCTNYHTNPSMAAFNDVVTPGKFDNMYYQNLKRGLGLLTTDQIMLADPRTRPFAERYAANQTEFFNAFALAIEKVSRLEVKVGNQGEVRHKCDAFNNINTSNKH</sequence>
<keyword evidence="5" id="KW-0575">Peroxidase</keyword>
<dbReference type="PRINTS" id="PR00461">
    <property type="entry name" value="PLPEROXIDASE"/>
</dbReference>
<dbReference type="CDD" id="cd00693">
    <property type="entry name" value="secretory_peroxidase"/>
    <property type="match status" value="1"/>
</dbReference>
<dbReference type="PANTHER" id="PTHR31517">
    <property type="match status" value="1"/>
</dbReference>
<dbReference type="PROSITE" id="PS00435">
    <property type="entry name" value="PEROXIDASE_1"/>
    <property type="match status" value="1"/>
</dbReference>
<dbReference type="FunFam" id="1.10.420.10:FF:000007">
    <property type="entry name" value="Peroxidase"/>
    <property type="match status" value="1"/>
</dbReference>
<dbReference type="AlphaFoldDB" id="A0A835HZT2"/>
<evidence type="ECO:0000256" key="15">
    <source>
        <dbReference type="PIRSR" id="PIRSR600823-3"/>
    </source>
</evidence>
<feature type="binding site" evidence="15">
    <location>
        <position position="448"/>
    </location>
    <ligand>
        <name>Ca(2+)</name>
        <dbReference type="ChEBI" id="CHEBI:29108"/>
        <label>2</label>
    </ligand>
</feature>
<evidence type="ECO:0000256" key="13">
    <source>
        <dbReference type="PIRSR" id="PIRSR600823-1"/>
    </source>
</evidence>
<keyword evidence="7 15" id="KW-0479">Metal-binding</keyword>
<dbReference type="InterPro" id="IPR010255">
    <property type="entry name" value="Haem_peroxidase_sf"/>
</dbReference>
<dbReference type="InterPro" id="IPR033905">
    <property type="entry name" value="Secretory_peroxidase"/>
</dbReference>
<feature type="binding site" evidence="15">
    <location>
        <position position="453"/>
    </location>
    <ligand>
        <name>Ca(2+)</name>
        <dbReference type="ChEBI" id="CHEBI:29108"/>
        <label>2</label>
    </ligand>
</feature>
<feature type="site" description="Transition state stabilizer" evidence="16">
    <location>
        <position position="260"/>
    </location>
</feature>
<evidence type="ECO:0000256" key="7">
    <source>
        <dbReference type="ARBA" id="ARBA00022723"/>
    </source>
</evidence>
<proteinExistence type="inferred from homology"/>
<comment type="function">
    <text evidence="2">Removal of H(2)O(2), oxidation of toxic reductants, biosynthesis and degradation of lignin, suberization, auxin catabolism, response to environmental stresses such as wounding, pathogen attack and oxidative stress. These functions might be dependent on each isozyme/isoform in each plant tissue.</text>
</comment>
<evidence type="ECO:0000256" key="8">
    <source>
        <dbReference type="ARBA" id="ARBA00022729"/>
    </source>
</evidence>
<feature type="disulfide bond" evidence="17">
    <location>
        <begin position="266"/>
        <end position="271"/>
    </location>
</feature>
<keyword evidence="6" id="KW-0349">Heme</keyword>
<keyword evidence="12" id="KW-0376">Hydrogen peroxide</keyword>
<dbReference type="InterPro" id="IPR019793">
    <property type="entry name" value="Peroxidases_heam-ligand_BS"/>
</dbReference>
<evidence type="ECO:0000256" key="1">
    <source>
        <dbReference type="ARBA" id="ARBA00000189"/>
    </source>
</evidence>
<feature type="domain" description="Plant heme peroxidase family profile" evidence="19">
    <location>
        <begin position="223"/>
        <end position="525"/>
    </location>
</feature>
<keyword evidence="18" id="KW-0812">Transmembrane</keyword>
<dbReference type="FunFam" id="1.10.520.10:FF:000008">
    <property type="entry name" value="Peroxidase"/>
    <property type="match status" value="1"/>
</dbReference>
<evidence type="ECO:0000256" key="12">
    <source>
        <dbReference type="ARBA" id="ARBA00023324"/>
    </source>
</evidence>
<keyword evidence="9" id="KW-0560">Oxidoreductase</keyword>
<feature type="binding site" evidence="15">
    <location>
        <position position="270"/>
    </location>
    <ligand>
        <name>Ca(2+)</name>
        <dbReference type="ChEBI" id="CHEBI:29108"/>
        <label>1</label>
    </ligand>
</feature>
<evidence type="ECO:0000256" key="11">
    <source>
        <dbReference type="ARBA" id="ARBA00023157"/>
    </source>
</evidence>
<feature type="disulfide bond" evidence="17">
    <location>
        <begin position="320"/>
        <end position="521"/>
    </location>
</feature>
<evidence type="ECO:0000259" key="19">
    <source>
        <dbReference type="PROSITE" id="PS50873"/>
    </source>
</evidence>
<feature type="disulfide bond" evidence="17">
    <location>
        <begin position="233"/>
        <end position="314"/>
    </location>
</feature>
<comment type="caution">
    <text evidence="20">The sequence shown here is derived from an EMBL/GenBank/DDBJ whole genome shotgun (WGS) entry which is preliminary data.</text>
</comment>
<evidence type="ECO:0000313" key="21">
    <source>
        <dbReference type="Proteomes" id="UP000631114"/>
    </source>
</evidence>
<feature type="transmembrane region" description="Helical" evidence="18">
    <location>
        <begin position="199"/>
        <end position="218"/>
    </location>
</feature>
<feature type="binding site" evidence="15">
    <location>
        <position position="445"/>
    </location>
    <ligand>
        <name>Ca(2+)</name>
        <dbReference type="ChEBI" id="CHEBI:29108"/>
        <label>2</label>
    </ligand>
</feature>
<evidence type="ECO:0000256" key="16">
    <source>
        <dbReference type="PIRSR" id="PIRSR600823-4"/>
    </source>
</evidence>
<dbReference type="EMBL" id="JADFTS010000005">
    <property type="protein sequence ID" value="KAF9606388.1"/>
    <property type="molecule type" value="Genomic_DNA"/>
</dbReference>
<dbReference type="InterPro" id="IPR002016">
    <property type="entry name" value="Haem_peroxidase"/>
</dbReference>
<keyword evidence="18" id="KW-1133">Transmembrane helix</keyword>
<evidence type="ECO:0000256" key="17">
    <source>
        <dbReference type="PIRSR" id="PIRSR600823-5"/>
    </source>
</evidence>
<comment type="cofactor">
    <cofactor evidence="15">
        <name>heme b</name>
        <dbReference type="ChEBI" id="CHEBI:60344"/>
    </cofactor>
    <text evidence="15">Binds 1 heme b (iron(II)-protoporphyrin IX) group per subunit.</text>
</comment>
<dbReference type="GO" id="GO:0020037">
    <property type="term" value="F:heme binding"/>
    <property type="evidence" value="ECO:0007669"/>
    <property type="project" value="InterPro"/>
</dbReference>
<dbReference type="OrthoDB" id="2113341at2759"/>
<dbReference type="Pfam" id="PF00141">
    <property type="entry name" value="peroxidase"/>
    <property type="match status" value="1"/>
</dbReference>
<feature type="active site" description="Proton acceptor" evidence="13">
    <location>
        <position position="264"/>
    </location>
</feature>
<feature type="binding site" evidence="14">
    <location>
        <position position="362"/>
    </location>
    <ligand>
        <name>substrate</name>
    </ligand>
</feature>
<dbReference type="GO" id="GO:0140825">
    <property type="term" value="F:lactoperoxidase activity"/>
    <property type="evidence" value="ECO:0007669"/>
    <property type="project" value="UniProtKB-EC"/>
</dbReference>
<comment type="catalytic activity">
    <reaction evidence="1">
        <text>2 a phenolic donor + H2O2 = 2 a phenolic radical donor + 2 H2O</text>
        <dbReference type="Rhea" id="RHEA:56136"/>
        <dbReference type="ChEBI" id="CHEBI:15377"/>
        <dbReference type="ChEBI" id="CHEBI:16240"/>
        <dbReference type="ChEBI" id="CHEBI:139520"/>
        <dbReference type="ChEBI" id="CHEBI:139521"/>
        <dbReference type="EC" id="1.11.1.7"/>
    </reaction>
</comment>
<evidence type="ECO:0000256" key="14">
    <source>
        <dbReference type="PIRSR" id="PIRSR600823-2"/>
    </source>
</evidence>
<evidence type="ECO:0000256" key="3">
    <source>
        <dbReference type="ARBA" id="ARBA00006873"/>
    </source>
</evidence>
<feature type="binding site" evidence="15">
    <location>
        <position position="286"/>
    </location>
    <ligand>
        <name>Ca(2+)</name>
        <dbReference type="ChEBI" id="CHEBI:29108"/>
        <label>1</label>
    </ligand>
</feature>
<protein>
    <recommendedName>
        <fullName evidence="4">peroxidase</fullName>
        <ecNumber evidence="4">1.11.1.7</ecNumber>
    </recommendedName>
</protein>
<accession>A0A835HZT2</accession>
<reference evidence="20 21" key="1">
    <citation type="submission" date="2020-10" db="EMBL/GenBank/DDBJ databases">
        <title>The Coptis chinensis genome and diversification of protoberbering-type alkaloids.</title>
        <authorList>
            <person name="Wang B."/>
            <person name="Shu S."/>
            <person name="Song C."/>
            <person name="Liu Y."/>
        </authorList>
    </citation>
    <scope>NUCLEOTIDE SEQUENCE [LARGE SCALE GENOMIC DNA]</scope>
    <source>
        <strain evidence="20">HL-2020</strain>
        <tissue evidence="20">Leaf</tissue>
    </source>
</reference>
<feature type="binding site" evidence="15">
    <location>
        <position position="265"/>
    </location>
    <ligand>
        <name>Ca(2+)</name>
        <dbReference type="ChEBI" id="CHEBI:29108"/>
        <label>1</label>
    </ligand>
</feature>
<dbReference type="Gene3D" id="1.10.520.10">
    <property type="match status" value="1"/>
</dbReference>
<dbReference type="PROSITE" id="PS50873">
    <property type="entry name" value="PEROXIDASE_4"/>
    <property type="match status" value="1"/>
</dbReference>
<evidence type="ECO:0000256" key="9">
    <source>
        <dbReference type="ARBA" id="ARBA00023002"/>
    </source>
</evidence>